<accession>A0A212LJC1</accession>
<dbReference type="AlphaFoldDB" id="A0A212LJC1"/>
<reference evidence="1" key="1">
    <citation type="submission" date="2016-08" db="EMBL/GenBank/DDBJ databases">
        <authorList>
            <person name="Seilhamer J.J."/>
        </authorList>
    </citation>
    <scope>NUCLEOTIDE SEQUENCE</scope>
    <source>
        <strain evidence="1">86</strain>
    </source>
</reference>
<sequence length="20" mass="2598">MVRKEILSKFLMYIYIQERH</sequence>
<evidence type="ECO:0000313" key="1">
    <source>
        <dbReference type="EMBL" id="SCM77655.1"/>
    </source>
</evidence>
<name>A0A212LJC1_9HYPH</name>
<dbReference type="EMBL" id="FMJD01000008">
    <property type="protein sequence ID" value="SCM77655.1"/>
    <property type="molecule type" value="Genomic_DNA"/>
</dbReference>
<organism evidence="1">
    <name type="scientific">uncultured Pleomorphomonas sp</name>
    <dbReference type="NCBI Taxonomy" id="442121"/>
    <lineage>
        <taxon>Bacteria</taxon>
        <taxon>Pseudomonadati</taxon>
        <taxon>Pseudomonadota</taxon>
        <taxon>Alphaproteobacteria</taxon>
        <taxon>Hyphomicrobiales</taxon>
        <taxon>Pleomorphomonadaceae</taxon>
        <taxon>Pleomorphomonas</taxon>
        <taxon>environmental samples</taxon>
    </lineage>
</organism>
<proteinExistence type="predicted"/>
<gene>
    <name evidence="1" type="ORF">KL86PLE_41460</name>
</gene>
<protein>
    <submittedName>
        <fullName evidence="1">Uncharacterized protein</fullName>
    </submittedName>
</protein>